<name>A0ABU2Y1J0_9FLAO</name>
<dbReference type="InterPro" id="IPR027304">
    <property type="entry name" value="Trigger_fact/SurA_dom_sf"/>
</dbReference>
<dbReference type="Gene3D" id="1.10.4030.10">
    <property type="entry name" value="Porin chaperone SurA, peptide-binding domain"/>
    <property type="match status" value="1"/>
</dbReference>
<dbReference type="PANTHER" id="PTHR47637">
    <property type="entry name" value="CHAPERONE SURA"/>
    <property type="match status" value="1"/>
</dbReference>
<keyword evidence="2 4" id="KW-0413">Isomerase</keyword>
<proteinExistence type="predicted"/>
<dbReference type="Gene3D" id="3.10.50.40">
    <property type="match status" value="2"/>
</dbReference>
<reference evidence="4 5" key="1">
    <citation type="submission" date="2023-09" db="EMBL/GenBank/DDBJ databases">
        <authorList>
            <person name="Rey-Velasco X."/>
        </authorList>
    </citation>
    <scope>NUCLEOTIDE SEQUENCE [LARGE SCALE GENOMIC DNA]</scope>
    <source>
        <strain evidence="4 5">P050</strain>
    </source>
</reference>
<protein>
    <submittedName>
        <fullName evidence="4">Peptidylprolyl isomerase</fullName>
        <ecNumber evidence="4">5.2.1.8</ecNumber>
    </submittedName>
</protein>
<dbReference type="GO" id="GO:0003755">
    <property type="term" value="F:peptidyl-prolyl cis-trans isomerase activity"/>
    <property type="evidence" value="ECO:0007669"/>
    <property type="project" value="UniProtKB-EC"/>
</dbReference>
<dbReference type="InterPro" id="IPR000297">
    <property type="entry name" value="PPIase_PpiC"/>
</dbReference>
<evidence type="ECO:0000259" key="3">
    <source>
        <dbReference type="PROSITE" id="PS50198"/>
    </source>
</evidence>
<accession>A0ABU2Y1J0</accession>
<comment type="caution">
    <text evidence="4">The sequence shown here is derived from an EMBL/GenBank/DDBJ whole genome shotgun (WGS) entry which is preliminary data.</text>
</comment>
<evidence type="ECO:0000256" key="2">
    <source>
        <dbReference type="PROSITE-ProRule" id="PRU00278"/>
    </source>
</evidence>
<sequence>MKHIKMIRRGLILALVLLTITISAQERVKVDGVIVVVGKNIVLESDVENFRKQVEMQSEGKITLSDCEMLEEIMTQKLLSHHAVIDSIVVSEARIEEKVERDIFSFSQSLRTDDIQKVVDYYGFSDEADLRNELTRVAREGMLIQGERDAITAEIDVTPDEVRTYFKSLEEGGNLPEFGSEIELSQIVIYAEPTEEEEQEVIDKLNEIREDVLNGSSFHMKAILNSDDPSVSGQGPGAGGFYSINRESQFVKEFKEVAFSLEEGEISEPFKSDFGYHIIQVEKIKGQQIDMRHILIQPDIDEAKLQEAKETLEKVKKDILEGTTTFEEAVKNYCQEDETRFNKGQIVNTSTGDTFFELTRMDPTLYSRVASLNASEITEPYYDETREGEKMFKLLLLKSKSESHTANYVDDYVKIQSLALQKKQEEAVEDWAEDKIKDTYIKITEEHKNCEFDRNWNKD</sequence>
<keyword evidence="5" id="KW-1185">Reference proteome</keyword>
<dbReference type="EC" id="5.2.1.8" evidence="4"/>
<evidence type="ECO:0000313" key="4">
    <source>
        <dbReference type="EMBL" id="MDT0552078.1"/>
    </source>
</evidence>
<dbReference type="EMBL" id="JAVRHV010000001">
    <property type="protein sequence ID" value="MDT0552078.1"/>
    <property type="molecule type" value="Genomic_DNA"/>
</dbReference>
<dbReference type="PANTHER" id="PTHR47637:SF1">
    <property type="entry name" value="CHAPERONE SURA"/>
    <property type="match status" value="1"/>
</dbReference>
<organism evidence="4 5">
    <name type="scientific">Urechidicola vernalis</name>
    <dbReference type="NCBI Taxonomy" id="3075600"/>
    <lineage>
        <taxon>Bacteria</taxon>
        <taxon>Pseudomonadati</taxon>
        <taxon>Bacteroidota</taxon>
        <taxon>Flavobacteriia</taxon>
        <taxon>Flavobacteriales</taxon>
        <taxon>Flavobacteriaceae</taxon>
        <taxon>Urechidicola</taxon>
    </lineage>
</organism>
<keyword evidence="2" id="KW-0697">Rotamase</keyword>
<keyword evidence="1" id="KW-0732">Signal</keyword>
<dbReference type="Proteomes" id="UP001252186">
    <property type="component" value="Unassembled WGS sequence"/>
</dbReference>
<evidence type="ECO:0000313" key="5">
    <source>
        <dbReference type="Proteomes" id="UP001252186"/>
    </source>
</evidence>
<feature type="domain" description="PpiC" evidence="3">
    <location>
        <begin position="179"/>
        <end position="283"/>
    </location>
</feature>
<dbReference type="Pfam" id="PF00639">
    <property type="entry name" value="Rotamase"/>
    <property type="match status" value="2"/>
</dbReference>
<feature type="domain" description="PpiC" evidence="3">
    <location>
        <begin position="286"/>
        <end position="380"/>
    </location>
</feature>
<dbReference type="SUPFAM" id="SSF54534">
    <property type="entry name" value="FKBP-like"/>
    <property type="match status" value="2"/>
</dbReference>
<gene>
    <name evidence="4" type="ORF">RM519_02355</name>
</gene>
<evidence type="ECO:0000256" key="1">
    <source>
        <dbReference type="ARBA" id="ARBA00022729"/>
    </source>
</evidence>
<dbReference type="SUPFAM" id="SSF109998">
    <property type="entry name" value="Triger factor/SurA peptide-binding domain-like"/>
    <property type="match status" value="1"/>
</dbReference>
<dbReference type="RefSeq" id="WP_311591900.1">
    <property type="nucleotide sequence ID" value="NZ_JAVRHV010000001.1"/>
</dbReference>
<dbReference type="PROSITE" id="PS50198">
    <property type="entry name" value="PPIC_PPIASE_2"/>
    <property type="match status" value="2"/>
</dbReference>
<dbReference type="InterPro" id="IPR046357">
    <property type="entry name" value="PPIase_dom_sf"/>
</dbReference>
<dbReference type="InterPro" id="IPR050280">
    <property type="entry name" value="OMP_Chaperone_SurA"/>
</dbReference>